<dbReference type="Proteomes" id="UP000557899">
    <property type="component" value="Unassembled WGS sequence"/>
</dbReference>
<accession>A0A7X6PP16</accession>
<evidence type="ECO:0000313" key="2">
    <source>
        <dbReference type="EMBL" id="NLA56487.1"/>
    </source>
</evidence>
<protein>
    <submittedName>
        <fullName evidence="2">Uncharacterized protein</fullName>
    </submittedName>
</protein>
<organism evidence="2 3">
    <name type="scientific">Corynebacterium humireducens</name>
    <dbReference type="NCBI Taxonomy" id="1223514"/>
    <lineage>
        <taxon>Bacteria</taxon>
        <taxon>Bacillati</taxon>
        <taxon>Actinomycetota</taxon>
        <taxon>Actinomycetes</taxon>
        <taxon>Mycobacteriales</taxon>
        <taxon>Corynebacteriaceae</taxon>
        <taxon>Corynebacterium</taxon>
    </lineage>
</organism>
<reference evidence="2 3" key="1">
    <citation type="journal article" date="2020" name="Biotechnol. Biofuels">
        <title>New insights from the biogas microbiome by comprehensive genome-resolved metagenomics of nearly 1600 species originating from multiple anaerobic digesters.</title>
        <authorList>
            <person name="Campanaro S."/>
            <person name="Treu L."/>
            <person name="Rodriguez-R L.M."/>
            <person name="Kovalovszki A."/>
            <person name="Ziels R.M."/>
            <person name="Maus I."/>
            <person name="Zhu X."/>
            <person name="Kougias P.G."/>
            <person name="Basile A."/>
            <person name="Luo G."/>
            <person name="Schluter A."/>
            <person name="Konstantinidis K.T."/>
            <person name="Angelidaki I."/>
        </authorList>
    </citation>
    <scope>NUCLEOTIDE SEQUENCE [LARGE SCALE GENOMIC DNA]</scope>
    <source>
        <strain evidence="2">AS15tlH2ME_198</strain>
    </source>
</reference>
<sequence length="49" mass="5120">MEFNLEKLVHLTPPEGADETLVCGPGGCAPVPVEKQDDDGESPSRAPAD</sequence>
<gene>
    <name evidence="2" type="ORF">GX859_09385</name>
</gene>
<evidence type="ECO:0000313" key="3">
    <source>
        <dbReference type="Proteomes" id="UP000557899"/>
    </source>
</evidence>
<name>A0A7X6PP16_9CORY</name>
<comment type="caution">
    <text evidence="2">The sequence shown here is derived from an EMBL/GenBank/DDBJ whole genome shotgun (WGS) entry which is preliminary data.</text>
</comment>
<proteinExistence type="predicted"/>
<dbReference type="AlphaFoldDB" id="A0A7X6PP16"/>
<feature type="region of interest" description="Disordered" evidence="1">
    <location>
        <begin position="29"/>
        <end position="49"/>
    </location>
</feature>
<evidence type="ECO:0000256" key="1">
    <source>
        <dbReference type="SAM" id="MobiDB-lite"/>
    </source>
</evidence>
<dbReference type="EMBL" id="JAAZHI010000188">
    <property type="protein sequence ID" value="NLA56487.1"/>
    <property type="molecule type" value="Genomic_DNA"/>
</dbReference>